<evidence type="ECO:0000313" key="8">
    <source>
        <dbReference type="EMBL" id="GFS39140.1"/>
    </source>
</evidence>
<evidence type="ECO:0000256" key="7">
    <source>
        <dbReference type="SAM" id="Phobius"/>
    </source>
</evidence>
<dbReference type="InterPro" id="IPR051115">
    <property type="entry name" value="LAPTM_transporter"/>
</dbReference>
<evidence type="ECO:0000256" key="5">
    <source>
        <dbReference type="ARBA" id="ARBA00022989"/>
    </source>
</evidence>
<dbReference type="Pfam" id="PF03821">
    <property type="entry name" value="Mtp"/>
    <property type="match status" value="1"/>
</dbReference>
<evidence type="ECO:0000313" key="9">
    <source>
        <dbReference type="Proteomes" id="UP000887013"/>
    </source>
</evidence>
<feature type="transmembrane region" description="Helical" evidence="7">
    <location>
        <begin position="160"/>
        <end position="180"/>
    </location>
</feature>
<protein>
    <submittedName>
        <fullName evidence="8">Lysosomal-associated transmembrane protein 4A</fullName>
    </submittedName>
</protein>
<dbReference type="OrthoDB" id="10002163at2759"/>
<keyword evidence="5 7" id="KW-1133">Transmembrane helix</keyword>
<accession>A0A8X6IBG2</accession>
<comment type="similarity">
    <text evidence="2">Belongs to the LAPTM4/LAPTM5 transporter family.</text>
</comment>
<gene>
    <name evidence="8" type="primary">LAPTM4A</name>
    <name evidence="8" type="ORF">NPIL_558681</name>
</gene>
<dbReference type="PANTHER" id="PTHR12479">
    <property type="entry name" value="LYSOSOMAL-ASSOCIATED TRANSMEMBRANE PROTEIN"/>
    <property type="match status" value="1"/>
</dbReference>
<proteinExistence type="inferred from homology"/>
<evidence type="ECO:0000256" key="3">
    <source>
        <dbReference type="ARBA" id="ARBA00022448"/>
    </source>
</evidence>
<evidence type="ECO:0000256" key="4">
    <source>
        <dbReference type="ARBA" id="ARBA00022692"/>
    </source>
</evidence>
<name>A0A8X6IBG2_NEPPI</name>
<evidence type="ECO:0000256" key="2">
    <source>
        <dbReference type="ARBA" id="ARBA00010076"/>
    </source>
</evidence>
<dbReference type="PANTHER" id="PTHR12479:SF10">
    <property type="entry name" value="LYSOSOMAL-ASSOCIATED TRANSMEMBRANE PROTEIN"/>
    <property type="match status" value="1"/>
</dbReference>
<evidence type="ECO:0000256" key="1">
    <source>
        <dbReference type="ARBA" id="ARBA00004127"/>
    </source>
</evidence>
<reference evidence="8" key="1">
    <citation type="submission" date="2020-08" db="EMBL/GenBank/DDBJ databases">
        <title>Multicomponent nature underlies the extraordinary mechanical properties of spider dragline silk.</title>
        <authorList>
            <person name="Kono N."/>
            <person name="Nakamura H."/>
            <person name="Mori M."/>
            <person name="Yoshida Y."/>
            <person name="Ohtoshi R."/>
            <person name="Malay A.D."/>
            <person name="Moran D.A.P."/>
            <person name="Tomita M."/>
            <person name="Numata K."/>
            <person name="Arakawa K."/>
        </authorList>
    </citation>
    <scope>NUCLEOTIDE SEQUENCE</scope>
</reference>
<dbReference type="AlphaFoldDB" id="A0A8X6IBG2"/>
<comment type="caution">
    <text evidence="8">The sequence shown here is derived from an EMBL/GenBank/DDBJ whole genome shotgun (WGS) entry which is preliminary data.</text>
</comment>
<feature type="transmembrane region" description="Helical" evidence="7">
    <location>
        <begin position="238"/>
        <end position="262"/>
    </location>
</feature>
<dbReference type="InterPro" id="IPR004687">
    <property type="entry name" value="LAPTM4/5"/>
</dbReference>
<feature type="transmembrane region" description="Helical" evidence="7">
    <location>
        <begin position="186"/>
        <end position="209"/>
    </location>
</feature>
<evidence type="ECO:0000256" key="6">
    <source>
        <dbReference type="ARBA" id="ARBA00023136"/>
    </source>
</evidence>
<sequence length="318" mass="35486">MESRTLTFHKSLCFTHSAQFLSSQEKVFGKGIFAVQGLCKCLTSPNGIENRLFVKRKVCFGENFRCCICFHVRTGTVIIGIWHLVLHLLALTLLVSIVFHPEYKKQLTAWATAGTATPHDVNGLLASEYYSPPIPDISAGPAANYAFGHEKHRQLIEVPVTLAVTVCTGVLTLFLLYGTIRGKPNYLVPFFSLQVFDFIISTLTAVGYFSSVPDVRRMLEEASDLPMQKELMHLNPEWLCAILMIAVVVCMLLKAYFMGVVWSCYKYLKLLHVAQMVESYIEADNEALLPPDYDTATKAPPHTAMYAPPPYAAVFHGV</sequence>
<keyword evidence="4 7" id="KW-0812">Transmembrane</keyword>
<dbReference type="EMBL" id="BMAW01043383">
    <property type="protein sequence ID" value="GFS39140.1"/>
    <property type="molecule type" value="Genomic_DNA"/>
</dbReference>
<organism evidence="8 9">
    <name type="scientific">Nephila pilipes</name>
    <name type="common">Giant wood spider</name>
    <name type="synonym">Nephila maculata</name>
    <dbReference type="NCBI Taxonomy" id="299642"/>
    <lineage>
        <taxon>Eukaryota</taxon>
        <taxon>Metazoa</taxon>
        <taxon>Ecdysozoa</taxon>
        <taxon>Arthropoda</taxon>
        <taxon>Chelicerata</taxon>
        <taxon>Arachnida</taxon>
        <taxon>Araneae</taxon>
        <taxon>Araneomorphae</taxon>
        <taxon>Entelegynae</taxon>
        <taxon>Araneoidea</taxon>
        <taxon>Nephilidae</taxon>
        <taxon>Nephila</taxon>
    </lineage>
</organism>
<dbReference type="Proteomes" id="UP000887013">
    <property type="component" value="Unassembled WGS sequence"/>
</dbReference>
<dbReference type="GO" id="GO:0012505">
    <property type="term" value="C:endomembrane system"/>
    <property type="evidence" value="ECO:0007669"/>
    <property type="project" value="UniProtKB-SubCell"/>
</dbReference>
<comment type="subcellular location">
    <subcellularLocation>
        <location evidence="1">Endomembrane system</location>
        <topology evidence="1">Multi-pass membrane protein</topology>
    </subcellularLocation>
</comment>
<keyword evidence="3" id="KW-0813">Transport</keyword>
<keyword evidence="9" id="KW-1185">Reference proteome</keyword>
<keyword evidence="6 7" id="KW-0472">Membrane</keyword>
<feature type="transmembrane region" description="Helical" evidence="7">
    <location>
        <begin position="80"/>
        <end position="99"/>
    </location>
</feature>
<dbReference type="GO" id="GO:0005765">
    <property type="term" value="C:lysosomal membrane"/>
    <property type="evidence" value="ECO:0007669"/>
    <property type="project" value="TreeGrafter"/>
</dbReference>